<dbReference type="EMBL" id="GGEC01000390">
    <property type="protein sequence ID" value="MBW80873.1"/>
    <property type="molecule type" value="Transcribed_RNA"/>
</dbReference>
<accession>A0A2P2II16</accession>
<feature type="compositionally biased region" description="Basic and acidic residues" evidence="1">
    <location>
        <begin position="441"/>
        <end position="450"/>
    </location>
</feature>
<feature type="compositionally biased region" description="Polar residues" evidence="1">
    <location>
        <begin position="494"/>
        <end position="511"/>
    </location>
</feature>
<feature type="compositionally biased region" description="Basic and acidic residues" evidence="1">
    <location>
        <begin position="49"/>
        <end position="71"/>
    </location>
</feature>
<evidence type="ECO:0000313" key="2">
    <source>
        <dbReference type="EMBL" id="MBW80873.1"/>
    </source>
</evidence>
<feature type="compositionally biased region" description="Polar residues" evidence="1">
    <location>
        <begin position="1"/>
        <end position="18"/>
    </location>
</feature>
<feature type="region of interest" description="Disordered" evidence="1">
    <location>
        <begin position="565"/>
        <end position="587"/>
    </location>
</feature>
<evidence type="ECO:0000256" key="1">
    <source>
        <dbReference type="SAM" id="MobiDB-lite"/>
    </source>
</evidence>
<dbReference type="AlphaFoldDB" id="A0A2P2II16"/>
<feature type="compositionally biased region" description="Basic residues" evidence="1">
    <location>
        <begin position="211"/>
        <end position="221"/>
    </location>
</feature>
<feature type="region of interest" description="Disordered" evidence="1">
    <location>
        <begin position="1"/>
        <end position="171"/>
    </location>
</feature>
<feature type="compositionally biased region" description="Polar residues" evidence="1">
    <location>
        <begin position="246"/>
        <end position="256"/>
    </location>
</feature>
<name>A0A2P2II16_RHIMU</name>
<feature type="compositionally biased region" description="Polar residues" evidence="1">
    <location>
        <begin position="408"/>
        <end position="439"/>
    </location>
</feature>
<sequence length="587" mass="64245">MPNVVESAQQKTESQVNAENIEVESKKKSKRKQSSDPDSQLKLQSEIEDVGHKAPDMDQRKDDSSIDKINNRESNMPLKKGKEISEKHRNSTSFLPTGRELEEVMDQKSRKKSKRKHSSDPKIPSKLQSEIKDVGHKSLDVGTRVVDSSTDKFHDGESNVPLNKGKELSDLDKDNTSLLATDREIDNIIKNVVNSVQQMRETQVNGDKVNRKSREKTKKKQSPVSSTDNTKEVDSSSKSKAHLTNPHPSAQLNGSNFMHELGTGAEDDDLTARLNSTAIESSLAQVHELDGDIEHRDLGNANGIQQKRRHADESPSNMEATCGSNALNFSDYFVHKQFNNETVASGEVFVAEKTKAMGADNEKKAKRNKPKLDGHSGSGVKVAQSSKSDEPNSIAKGGKRYVRPSGCSAYTNNNKEIFSTSNSLGSPKSRNVQNKSINGHRSHDVHTDGRKAFATKAGEVVDGSRREKGLIGTSGAIFKDDSHGSSTDEDVVGNSGSSTRTPSDNSVTSDYTDGESDIDFNLPQNGSDRLKRKEAVATDIGSSGITLDSILRRSNRFKKAKLTASQSQLEETESQPVDFVPDSQANL</sequence>
<reference evidence="2" key="1">
    <citation type="submission" date="2018-02" db="EMBL/GenBank/DDBJ databases">
        <title>Rhizophora mucronata_Transcriptome.</title>
        <authorList>
            <person name="Meera S.P."/>
            <person name="Sreeshan A."/>
            <person name="Augustine A."/>
        </authorList>
    </citation>
    <scope>NUCLEOTIDE SEQUENCE</scope>
    <source>
        <tissue evidence="2">Leaf</tissue>
    </source>
</reference>
<feature type="compositionally biased region" description="Basic and acidic residues" evidence="1">
    <location>
        <begin position="80"/>
        <end position="89"/>
    </location>
</feature>
<feature type="region of interest" description="Disordered" evidence="1">
    <location>
        <begin position="358"/>
        <end position="450"/>
    </location>
</feature>
<protein>
    <submittedName>
        <fullName evidence="2">Uncharacterized protein LOC105138056 isoform X2</fullName>
    </submittedName>
</protein>
<feature type="compositionally biased region" description="Basic and acidic residues" evidence="1">
    <location>
        <begin position="129"/>
        <end position="139"/>
    </location>
</feature>
<feature type="region of interest" description="Disordered" evidence="1">
    <location>
        <begin position="196"/>
        <end position="264"/>
    </location>
</feature>
<feature type="compositionally biased region" description="Basic and acidic residues" evidence="1">
    <location>
        <begin position="99"/>
        <end position="108"/>
    </location>
</feature>
<feature type="region of interest" description="Disordered" evidence="1">
    <location>
        <begin position="472"/>
        <end position="526"/>
    </location>
</feature>
<organism evidence="2">
    <name type="scientific">Rhizophora mucronata</name>
    <name type="common">Asiatic mangrove</name>
    <dbReference type="NCBI Taxonomy" id="61149"/>
    <lineage>
        <taxon>Eukaryota</taxon>
        <taxon>Viridiplantae</taxon>
        <taxon>Streptophyta</taxon>
        <taxon>Embryophyta</taxon>
        <taxon>Tracheophyta</taxon>
        <taxon>Spermatophyta</taxon>
        <taxon>Magnoliopsida</taxon>
        <taxon>eudicotyledons</taxon>
        <taxon>Gunneridae</taxon>
        <taxon>Pentapetalae</taxon>
        <taxon>rosids</taxon>
        <taxon>fabids</taxon>
        <taxon>Malpighiales</taxon>
        <taxon>Rhizophoraceae</taxon>
        <taxon>Rhizophora</taxon>
    </lineage>
</organism>
<feature type="compositionally biased region" description="Polar residues" evidence="1">
    <location>
        <begin position="196"/>
        <end position="205"/>
    </location>
</feature>
<proteinExistence type="predicted"/>